<reference evidence="3" key="1">
    <citation type="journal article" date="2019" name="Int. J. Syst. Evol. Microbiol.">
        <title>The Global Catalogue of Microorganisms (GCM) 10K type strain sequencing project: providing services to taxonomists for standard genome sequencing and annotation.</title>
        <authorList>
            <consortium name="The Broad Institute Genomics Platform"/>
            <consortium name="The Broad Institute Genome Sequencing Center for Infectious Disease"/>
            <person name="Wu L."/>
            <person name="Ma J."/>
        </authorList>
    </citation>
    <scope>NUCLEOTIDE SEQUENCE [LARGE SCALE GENOMIC DNA]</scope>
    <source>
        <strain evidence="3">CGMCC 1.12237</strain>
    </source>
</reference>
<dbReference type="Gene3D" id="1.20.120.450">
    <property type="entry name" value="dinb family like domain"/>
    <property type="match status" value="1"/>
</dbReference>
<dbReference type="SUPFAM" id="SSF109854">
    <property type="entry name" value="DinB/YfiT-like putative metalloenzymes"/>
    <property type="match status" value="1"/>
</dbReference>
<accession>A0ABW0LGK3</accession>
<keyword evidence="3" id="KW-1185">Reference proteome</keyword>
<name>A0ABW0LGK3_9BACI</name>
<gene>
    <name evidence="2" type="ORF">ACFPM4_06730</name>
</gene>
<organism evidence="2 3">
    <name type="scientific">Lederbergia graminis</name>
    <dbReference type="NCBI Taxonomy" id="735518"/>
    <lineage>
        <taxon>Bacteria</taxon>
        <taxon>Bacillati</taxon>
        <taxon>Bacillota</taxon>
        <taxon>Bacilli</taxon>
        <taxon>Bacillales</taxon>
        <taxon>Bacillaceae</taxon>
        <taxon>Lederbergia</taxon>
    </lineage>
</organism>
<comment type="caution">
    <text evidence="2">The sequence shown here is derived from an EMBL/GenBank/DDBJ whole genome shotgun (WGS) entry which is preliminary data.</text>
</comment>
<evidence type="ECO:0000313" key="2">
    <source>
        <dbReference type="EMBL" id="MFC5464456.1"/>
    </source>
</evidence>
<feature type="domain" description="DinB-like" evidence="1">
    <location>
        <begin position="10"/>
        <end position="147"/>
    </location>
</feature>
<evidence type="ECO:0000259" key="1">
    <source>
        <dbReference type="Pfam" id="PF12867"/>
    </source>
</evidence>
<protein>
    <submittedName>
        <fullName evidence="2">DinB family protein</fullName>
    </submittedName>
</protein>
<dbReference type="InterPro" id="IPR024775">
    <property type="entry name" value="DinB-like"/>
</dbReference>
<dbReference type="Pfam" id="PF12867">
    <property type="entry name" value="DinB_2"/>
    <property type="match status" value="1"/>
</dbReference>
<proteinExistence type="predicted"/>
<dbReference type="EMBL" id="JBHSMC010000005">
    <property type="protein sequence ID" value="MFC5464456.1"/>
    <property type="molecule type" value="Genomic_DNA"/>
</dbReference>
<dbReference type="InterPro" id="IPR034660">
    <property type="entry name" value="DinB/YfiT-like"/>
</dbReference>
<dbReference type="Proteomes" id="UP001596147">
    <property type="component" value="Unassembled WGS sequence"/>
</dbReference>
<sequence>MMSSISLQHFQFARSGTLGLLKGINETKWDEQPIGFPNNIRWNAGHIFVSAEFFLHQADEEYEMKHGDWAGLFATGTKPADWSNNIPSASDIISALEEQAKRVEAHFRDKTVNSASKSVTIGPLEMNTVDALVQFNTFHEGNHIGIIKSLNNVLK</sequence>
<evidence type="ECO:0000313" key="3">
    <source>
        <dbReference type="Proteomes" id="UP001596147"/>
    </source>
</evidence>